<gene>
    <name evidence="1" type="ORF">DPMN_115226</name>
</gene>
<comment type="caution">
    <text evidence="1">The sequence shown here is derived from an EMBL/GenBank/DDBJ whole genome shotgun (WGS) entry which is preliminary data.</text>
</comment>
<accession>A0A9D4KKW1</accession>
<evidence type="ECO:0000313" key="2">
    <source>
        <dbReference type="Proteomes" id="UP000828390"/>
    </source>
</evidence>
<organism evidence="1 2">
    <name type="scientific">Dreissena polymorpha</name>
    <name type="common">Zebra mussel</name>
    <name type="synonym">Mytilus polymorpha</name>
    <dbReference type="NCBI Taxonomy" id="45954"/>
    <lineage>
        <taxon>Eukaryota</taxon>
        <taxon>Metazoa</taxon>
        <taxon>Spiralia</taxon>
        <taxon>Lophotrochozoa</taxon>
        <taxon>Mollusca</taxon>
        <taxon>Bivalvia</taxon>
        <taxon>Autobranchia</taxon>
        <taxon>Heteroconchia</taxon>
        <taxon>Euheterodonta</taxon>
        <taxon>Imparidentia</taxon>
        <taxon>Neoheterodontei</taxon>
        <taxon>Myida</taxon>
        <taxon>Dreissenoidea</taxon>
        <taxon>Dreissenidae</taxon>
        <taxon>Dreissena</taxon>
    </lineage>
</organism>
<evidence type="ECO:0000313" key="1">
    <source>
        <dbReference type="EMBL" id="KAH3841748.1"/>
    </source>
</evidence>
<reference evidence="1" key="1">
    <citation type="journal article" date="2019" name="bioRxiv">
        <title>The Genome of the Zebra Mussel, Dreissena polymorpha: A Resource for Invasive Species Research.</title>
        <authorList>
            <person name="McCartney M.A."/>
            <person name="Auch B."/>
            <person name="Kono T."/>
            <person name="Mallez S."/>
            <person name="Zhang Y."/>
            <person name="Obille A."/>
            <person name="Becker A."/>
            <person name="Abrahante J.E."/>
            <person name="Garbe J."/>
            <person name="Badalamenti J.P."/>
            <person name="Herman A."/>
            <person name="Mangelson H."/>
            <person name="Liachko I."/>
            <person name="Sullivan S."/>
            <person name="Sone E.D."/>
            <person name="Koren S."/>
            <person name="Silverstein K.A.T."/>
            <person name="Beckman K.B."/>
            <person name="Gohl D.M."/>
        </authorList>
    </citation>
    <scope>NUCLEOTIDE SEQUENCE</scope>
    <source>
        <strain evidence="1">Duluth1</strain>
        <tissue evidence="1">Whole animal</tissue>
    </source>
</reference>
<reference evidence="1" key="2">
    <citation type="submission" date="2020-11" db="EMBL/GenBank/DDBJ databases">
        <authorList>
            <person name="McCartney M.A."/>
            <person name="Auch B."/>
            <person name="Kono T."/>
            <person name="Mallez S."/>
            <person name="Becker A."/>
            <person name="Gohl D.M."/>
            <person name="Silverstein K.A.T."/>
            <person name="Koren S."/>
            <person name="Bechman K.B."/>
            <person name="Herman A."/>
            <person name="Abrahante J.E."/>
            <person name="Garbe J."/>
        </authorList>
    </citation>
    <scope>NUCLEOTIDE SEQUENCE</scope>
    <source>
        <strain evidence="1">Duluth1</strain>
        <tissue evidence="1">Whole animal</tissue>
    </source>
</reference>
<proteinExistence type="predicted"/>
<protein>
    <submittedName>
        <fullName evidence="1">Uncharacterized protein</fullName>
    </submittedName>
</protein>
<dbReference type="Proteomes" id="UP000828390">
    <property type="component" value="Unassembled WGS sequence"/>
</dbReference>
<keyword evidence="2" id="KW-1185">Reference proteome</keyword>
<sequence>MLLGKRPSIDASAVHHDIAPAHSAQSTELEIDVIGFQRLSHHPENSEFCLYGLSLLPESKITVARYSLYK</sequence>
<dbReference type="EMBL" id="JAIWYP010000004">
    <property type="protein sequence ID" value="KAH3841748.1"/>
    <property type="molecule type" value="Genomic_DNA"/>
</dbReference>
<name>A0A9D4KKW1_DREPO</name>
<dbReference type="AlphaFoldDB" id="A0A9D4KKW1"/>